<gene>
    <name evidence="2" type="ORF">CDEST_08795</name>
</gene>
<dbReference type="Proteomes" id="UP001322277">
    <property type="component" value="Chromosome 5"/>
</dbReference>
<evidence type="ECO:0000313" key="3">
    <source>
        <dbReference type="Proteomes" id="UP001322277"/>
    </source>
</evidence>
<protein>
    <submittedName>
        <fullName evidence="2">Uncharacterized protein</fullName>
    </submittedName>
</protein>
<keyword evidence="1" id="KW-0812">Transmembrane</keyword>
<organism evidence="2 3">
    <name type="scientific">Colletotrichum destructivum</name>
    <dbReference type="NCBI Taxonomy" id="34406"/>
    <lineage>
        <taxon>Eukaryota</taxon>
        <taxon>Fungi</taxon>
        <taxon>Dikarya</taxon>
        <taxon>Ascomycota</taxon>
        <taxon>Pezizomycotina</taxon>
        <taxon>Sordariomycetes</taxon>
        <taxon>Hypocreomycetidae</taxon>
        <taxon>Glomerellales</taxon>
        <taxon>Glomerellaceae</taxon>
        <taxon>Colletotrichum</taxon>
        <taxon>Colletotrichum destructivum species complex</taxon>
    </lineage>
</organism>
<dbReference type="RefSeq" id="XP_062781005.1">
    <property type="nucleotide sequence ID" value="XM_062924954.1"/>
</dbReference>
<dbReference type="KEGG" id="cdet:87945298"/>
<feature type="transmembrane region" description="Helical" evidence="1">
    <location>
        <begin position="251"/>
        <end position="271"/>
    </location>
</feature>
<sequence length="298" mass="32607">MSGRRKTKYDRGYNPAKQIKLEASEVGRGARRKAGRGPLKTAQDPCFAGVGGGATLLFNVKPPALHSSHVGLSLFLFSGIFYAQTVKLVLISDLTTAPFNKWTVWIVLPPARPPSHQIHIRSTPAYSRQLTHRLETLTHVGHSVGISREAIRLTAITTTDNYPSFQRPFPLGPLKVDTESRPSSRDPNIPRLTATPLWLPDLYHRLLFPSHWSHATNSSLAFIPVQAPPSASHSDGELHTATATMVKQNDVIAIIVIVLFVVLALVAFGIYRLVHVARQSMSVTSGSSSSSSDEIVDR</sequence>
<dbReference type="AlphaFoldDB" id="A0AAX4IK02"/>
<dbReference type="GeneID" id="87945298"/>
<evidence type="ECO:0000256" key="1">
    <source>
        <dbReference type="SAM" id="Phobius"/>
    </source>
</evidence>
<keyword evidence="1" id="KW-0472">Membrane</keyword>
<name>A0AAX4IK02_9PEZI</name>
<evidence type="ECO:0000313" key="2">
    <source>
        <dbReference type="EMBL" id="WQF83781.1"/>
    </source>
</evidence>
<keyword evidence="1" id="KW-1133">Transmembrane helix</keyword>
<reference evidence="3" key="1">
    <citation type="journal article" date="2023" name="bioRxiv">
        <title>Complete genome of the Medicago anthracnose fungus, Colletotrichum destructivum, reveals a mini-chromosome-like region within a core chromosome.</title>
        <authorList>
            <person name="Lapalu N."/>
            <person name="Simon A."/>
            <person name="Lu A."/>
            <person name="Plaumann P.-L."/>
            <person name="Amselem J."/>
            <person name="Pigne S."/>
            <person name="Auger A."/>
            <person name="Koch C."/>
            <person name="Dallery J.-F."/>
            <person name="O'Connell R.J."/>
        </authorList>
    </citation>
    <scope>NUCLEOTIDE SEQUENCE [LARGE SCALE GENOMIC DNA]</scope>
    <source>
        <strain evidence="3">CBS 520.97</strain>
    </source>
</reference>
<keyword evidence="3" id="KW-1185">Reference proteome</keyword>
<accession>A0AAX4IK02</accession>
<dbReference type="EMBL" id="CP137309">
    <property type="protein sequence ID" value="WQF83781.1"/>
    <property type="molecule type" value="Genomic_DNA"/>
</dbReference>
<proteinExistence type="predicted"/>